<accession>A0AAN9E6T2</accession>
<reference evidence="1 2" key="1">
    <citation type="submission" date="2024-01" db="EMBL/GenBank/DDBJ databases">
        <title>The genomes of 5 underutilized Papilionoideae crops provide insights into root nodulation and disease resistanc.</title>
        <authorList>
            <person name="Yuan L."/>
        </authorList>
    </citation>
    <scope>NUCLEOTIDE SEQUENCE [LARGE SCALE GENOMIC DNA]</scope>
    <source>
        <strain evidence="1">ZHUSHIDOU_FW_LH</strain>
        <tissue evidence="1">Leaf</tissue>
    </source>
</reference>
<dbReference type="EMBL" id="JAYWIO010000008">
    <property type="protein sequence ID" value="KAK7247254.1"/>
    <property type="molecule type" value="Genomic_DNA"/>
</dbReference>
<comment type="caution">
    <text evidence="1">The sequence shown here is derived from an EMBL/GenBank/DDBJ whole genome shotgun (WGS) entry which is preliminary data.</text>
</comment>
<protein>
    <submittedName>
        <fullName evidence="1">Uncharacterized protein</fullName>
    </submittedName>
</protein>
<evidence type="ECO:0000313" key="2">
    <source>
        <dbReference type="Proteomes" id="UP001372338"/>
    </source>
</evidence>
<name>A0AAN9E6T2_CROPI</name>
<proteinExistence type="predicted"/>
<evidence type="ECO:0000313" key="1">
    <source>
        <dbReference type="EMBL" id="KAK7247254.1"/>
    </source>
</evidence>
<dbReference type="AlphaFoldDB" id="A0AAN9E6T2"/>
<keyword evidence="2" id="KW-1185">Reference proteome</keyword>
<sequence>MAMLMEEYSLQVVDSVRTMKMAIVRGEVKYPIKGINLLKAHKKSARYNFMPKEWLLGLSLQKLLVLISIFRG</sequence>
<dbReference type="Proteomes" id="UP001372338">
    <property type="component" value="Unassembled WGS sequence"/>
</dbReference>
<organism evidence="1 2">
    <name type="scientific">Crotalaria pallida</name>
    <name type="common">Smooth rattlebox</name>
    <name type="synonym">Crotalaria striata</name>
    <dbReference type="NCBI Taxonomy" id="3830"/>
    <lineage>
        <taxon>Eukaryota</taxon>
        <taxon>Viridiplantae</taxon>
        <taxon>Streptophyta</taxon>
        <taxon>Embryophyta</taxon>
        <taxon>Tracheophyta</taxon>
        <taxon>Spermatophyta</taxon>
        <taxon>Magnoliopsida</taxon>
        <taxon>eudicotyledons</taxon>
        <taxon>Gunneridae</taxon>
        <taxon>Pentapetalae</taxon>
        <taxon>rosids</taxon>
        <taxon>fabids</taxon>
        <taxon>Fabales</taxon>
        <taxon>Fabaceae</taxon>
        <taxon>Papilionoideae</taxon>
        <taxon>50 kb inversion clade</taxon>
        <taxon>genistoids sensu lato</taxon>
        <taxon>core genistoids</taxon>
        <taxon>Crotalarieae</taxon>
        <taxon>Crotalaria</taxon>
    </lineage>
</organism>
<gene>
    <name evidence="1" type="ORF">RIF29_42133</name>
</gene>